<evidence type="ECO:0000256" key="8">
    <source>
        <dbReference type="SAM" id="Phobius"/>
    </source>
</evidence>
<sequence>MSSLTDLLFIFRFVPCFILIYYMVPAAMRMWVLFFGSFIFYTLGEPKWCLVLLGATVINYLIAAKTSLGDKKFLALAVLLDAGLLMLFKMLGLFISMDYLPIGISFYVFKMISYQADLYTGRLKERLDFKTTAAYFYFFPQILQGPIMRAGDMYSSAILIDKDISSRKERVGIYLSNIEDGLKYFIAGMSMKILIADHLAILWRDLNTIGYESISVPLSWIGAFSYSLDLYFDFWGYSLMAAGLGVALGFPFIKNFDHPYAAKGVRDFYRRWHMSLGTWFRDYIYIPLGGSRKGNIRSIFNLFVVWLVTGIWHGVTFNFIIWGMLLFVIILSEKYIISLSDKLFNVVSRLNVFILIPVSWVIFAISDMDRLKVYMTRLFPFFGNSAYVNSSDYIKYLGLYWPYILPGLVLLIPCVFDFCEKKRKHPLSVVVLFALFWLCIFSIANTAGNPLMYLRF</sequence>
<feature type="transmembrane region" description="Helical" evidence="8">
    <location>
        <begin position="319"/>
        <end position="337"/>
    </location>
</feature>
<dbReference type="PANTHER" id="PTHR13285">
    <property type="entry name" value="ACYLTRANSFERASE"/>
    <property type="match status" value="1"/>
</dbReference>
<evidence type="ECO:0000256" key="7">
    <source>
        <dbReference type="PIRNR" id="PIRNR016636"/>
    </source>
</evidence>
<dbReference type="GO" id="GO:0042121">
    <property type="term" value="P:alginic acid biosynthetic process"/>
    <property type="evidence" value="ECO:0007669"/>
    <property type="project" value="InterPro"/>
</dbReference>
<organism evidence="9 10">
    <name type="scientific">Butyrivibrio fibrisolvens</name>
    <dbReference type="NCBI Taxonomy" id="831"/>
    <lineage>
        <taxon>Bacteria</taxon>
        <taxon>Bacillati</taxon>
        <taxon>Bacillota</taxon>
        <taxon>Clostridia</taxon>
        <taxon>Lachnospirales</taxon>
        <taxon>Lachnospiraceae</taxon>
        <taxon>Butyrivibrio</taxon>
    </lineage>
</organism>
<dbReference type="InterPro" id="IPR004299">
    <property type="entry name" value="MBOAT_fam"/>
</dbReference>
<gene>
    <name evidence="9" type="ORF">SAMN04487884_11319</name>
</gene>
<feature type="transmembrane region" description="Helical" evidence="8">
    <location>
        <begin position="7"/>
        <end position="24"/>
    </location>
</feature>
<evidence type="ECO:0000256" key="3">
    <source>
        <dbReference type="ARBA" id="ARBA00022475"/>
    </source>
</evidence>
<dbReference type="InterPro" id="IPR028362">
    <property type="entry name" value="AlgI"/>
</dbReference>
<feature type="transmembrane region" description="Helical" evidence="8">
    <location>
        <begin position="30"/>
        <end position="61"/>
    </location>
</feature>
<proteinExistence type="inferred from homology"/>
<dbReference type="PIRSF" id="PIRSF016636">
    <property type="entry name" value="AlgI_DltB"/>
    <property type="match status" value="1"/>
</dbReference>
<comment type="similarity">
    <text evidence="2 7">Belongs to the membrane-bound acyltransferase family.</text>
</comment>
<dbReference type="OrthoDB" id="9805788at2"/>
<comment type="subcellular location">
    <subcellularLocation>
        <location evidence="1">Cell membrane</location>
        <topology evidence="1">Multi-pass membrane protein</topology>
    </subcellularLocation>
</comment>
<feature type="transmembrane region" description="Helical" evidence="8">
    <location>
        <begin position="400"/>
        <end position="419"/>
    </location>
</feature>
<dbReference type="GO" id="GO:0016746">
    <property type="term" value="F:acyltransferase activity"/>
    <property type="evidence" value="ECO:0007669"/>
    <property type="project" value="UniProtKB-KW"/>
</dbReference>
<dbReference type="PIRSF" id="PIRSF500217">
    <property type="entry name" value="AlgI"/>
    <property type="match status" value="1"/>
</dbReference>
<dbReference type="InterPro" id="IPR024194">
    <property type="entry name" value="Ac/AlaTfrase_AlgI/DltB"/>
</dbReference>
<evidence type="ECO:0000256" key="5">
    <source>
        <dbReference type="ARBA" id="ARBA00022989"/>
    </source>
</evidence>
<evidence type="ECO:0000256" key="2">
    <source>
        <dbReference type="ARBA" id="ARBA00010323"/>
    </source>
</evidence>
<evidence type="ECO:0000256" key="4">
    <source>
        <dbReference type="ARBA" id="ARBA00022692"/>
    </source>
</evidence>
<name>A0A1H9SWC6_BUTFI</name>
<feature type="transmembrane region" description="Helical" evidence="8">
    <location>
        <begin position="234"/>
        <end position="253"/>
    </location>
</feature>
<evidence type="ECO:0000313" key="9">
    <source>
        <dbReference type="EMBL" id="SER88699.1"/>
    </source>
</evidence>
<evidence type="ECO:0000313" key="10">
    <source>
        <dbReference type="Proteomes" id="UP000182584"/>
    </source>
</evidence>
<keyword evidence="7" id="KW-0012">Acyltransferase</keyword>
<dbReference type="eggNOG" id="COG1696">
    <property type="taxonomic scope" value="Bacteria"/>
</dbReference>
<reference evidence="9 10" key="1">
    <citation type="submission" date="2016-10" db="EMBL/GenBank/DDBJ databases">
        <authorList>
            <person name="de Groot N.N."/>
        </authorList>
    </citation>
    <scope>NUCLEOTIDE SEQUENCE [LARGE SCALE GENOMIC DNA]</scope>
    <source>
        <strain evidence="9 10">AR40</strain>
    </source>
</reference>
<feature type="transmembrane region" description="Helical" evidence="8">
    <location>
        <begin position="349"/>
        <end position="366"/>
    </location>
</feature>
<keyword evidence="6 7" id="KW-0472">Membrane</keyword>
<dbReference type="EMBL" id="FOGJ01000013">
    <property type="protein sequence ID" value="SER88699.1"/>
    <property type="molecule type" value="Genomic_DNA"/>
</dbReference>
<keyword evidence="3 7" id="KW-1003">Cell membrane</keyword>
<keyword evidence="7 9" id="KW-0808">Transferase</keyword>
<dbReference type="InterPro" id="IPR051085">
    <property type="entry name" value="MB_O-acyltransferase"/>
</dbReference>
<dbReference type="Pfam" id="PF03062">
    <property type="entry name" value="MBOAT"/>
    <property type="match status" value="1"/>
</dbReference>
<accession>A0A1H9SWC6</accession>
<dbReference type="Proteomes" id="UP000182584">
    <property type="component" value="Unassembled WGS sequence"/>
</dbReference>
<feature type="transmembrane region" description="Helical" evidence="8">
    <location>
        <begin position="73"/>
        <end position="95"/>
    </location>
</feature>
<dbReference type="AlphaFoldDB" id="A0A1H9SWC6"/>
<evidence type="ECO:0000256" key="1">
    <source>
        <dbReference type="ARBA" id="ARBA00004651"/>
    </source>
</evidence>
<keyword evidence="4 8" id="KW-0812">Transmembrane</keyword>
<feature type="transmembrane region" description="Helical" evidence="8">
    <location>
        <begin position="426"/>
        <end position="447"/>
    </location>
</feature>
<keyword evidence="5 8" id="KW-1133">Transmembrane helix</keyword>
<evidence type="ECO:0000256" key="6">
    <source>
        <dbReference type="ARBA" id="ARBA00023136"/>
    </source>
</evidence>
<dbReference type="RefSeq" id="WP_074756326.1">
    <property type="nucleotide sequence ID" value="NZ_FOGJ01000013.1"/>
</dbReference>
<dbReference type="PANTHER" id="PTHR13285:SF18">
    <property type="entry name" value="PROTEIN-CYSTEINE N-PALMITOYLTRANSFERASE RASP"/>
    <property type="match status" value="1"/>
</dbReference>
<protein>
    <submittedName>
        <fullName evidence="9">Alginate O-acetyltransferase complex protein AlgI</fullName>
    </submittedName>
</protein>
<dbReference type="GO" id="GO:0005886">
    <property type="term" value="C:plasma membrane"/>
    <property type="evidence" value="ECO:0007669"/>
    <property type="project" value="UniProtKB-SubCell"/>
</dbReference>